<organism evidence="1 2">
    <name type="scientific">Pristionchus fissidentatus</name>
    <dbReference type="NCBI Taxonomy" id="1538716"/>
    <lineage>
        <taxon>Eukaryota</taxon>
        <taxon>Metazoa</taxon>
        <taxon>Ecdysozoa</taxon>
        <taxon>Nematoda</taxon>
        <taxon>Chromadorea</taxon>
        <taxon>Rhabditida</taxon>
        <taxon>Rhabditina</taxon>
        <taxon>Diplogasteromorpha</taxon>
        <taxon>Diplogasteroidea</taxon>
        <taxon>Neodiplogasteridae</taxon>
        <taxon>Pristionchus</taxon>
    </lineage>
</organism>
<name>A0AAV5UZL2_9BILA</name>
<dbReference type="EMBL" id="BTSY01000001">
    <property type="protein sequence ID" value="GMT11593.1"/>
    <property type="molecule type" value="Genomic_DNA"/>
</dbReference>
<comment type="caution">
    <text evidence="1">The sequence shown here is derived from an EMBL/GenBank/DDBJ whole genome shotgun (WGS) entry which is preliminary data.</text>
</comment>
<gene>
    <name evidence="1" type="ORF">PFISCL1PPCAC_2890</name>
</gene>
<dbReference type="AlphaFoldDB" id="A0AAV5UZL2"/>
<sequence>SFVAQPPWNVSTLTTPLATADHAAVTLPEGMVREAFKAKMMGVLPDTPTEIEIHTCLIAIGAVSYPSSTEKFERDWWPDGTERGGKQYREAIKAIREDGMQNSAIDCVRICRVCDAPNPRARVSLSAC</sequence>
<feature type="non-terminal residue" evidence="1">
    <location>
        <position position="1"/>
    </location>
</feature>
<keyword evidence="2" id="KW-1185">Reference proteome</keyword>
<feature type="non-terminal residue" evidence="1">
    <location>
        <position position="128"/>
    </location>
</feature>
<proteinExistence type="predicted"/>
<evidence type="ECO:0000313" key="2">
    <source>
        <dbReference type="Proteomes" id="UP001432322"/>
    </source>
</evidence>
<reference evidence="1" key="1">
    <citation type="submission" date="2023-10" db="EMBL/GenBank/DDBJ databases">
        <title>Genome assembly of Pristionchus species.</title>
        <authorList>
            <person name="Yoshida K."/>
            <person name="Sommer R.J."/>
        </authorList>
    </citation>
    <scope>NUCLEOTIDE SEQUENCE</scope>
    <source>
        <strain evidence="1">RS5133</strain>
    </source>
</reference>
<evidence type="ECO:0000313" key="1">
    <source>
        <dbReference type="EMBL" id="GMT11593.1"/>
    </source>
</evidence>
<accession>A0AAV5UZL2</accession>
<dbReference type="Proteomes" id="UP001432322">
    <property type="component" value="Unassembled WGS sequence"/>
</dbReference>
<protein>
    <submittedName>
        <fullName evidence="1">Uncharacterized protein</fullName>
    </submittedName>
</protein>